<evidence type="ECO:0000313" key="11">
    <source>
        <dbReference type="Proteomes" id="UP000617555"/>
    </source>
</evidence>
<evidence type="ECO:0000256" key="2">
    <source>
        <dbReference type="ARBA" id="ARBA00022475"/>
    </source>
</evidence>
<evidence type="ECO:0000256" key="4">
    <source>
        <dbReference type="ARBA" id="ARBA00022679"/>
    </source>
</evidence>
<evidence type="ECO:0000256" key="5">
    <source>
        <dbReference type="ARBA" id="ARBA00022692"/>
    </source>
</evidence>
<gene>
    <name evidence="10" type="ORF">GCM10011607_19660</name>
</gene>
<keyword evidence="4 10" id="KW-0808">Transferase</keyword>
<feature type="transmembrane region" description="Helical" evidence="8">
    <location>
        <begin position="213"/>
        <end position="233"/>
    </location>
</feature>
<accession>A0ABQ1J593</accession>
<feature type="transmembrane region" description="Helical" evidence="8">
    <location>
        <begin position="175"/>
        <end position="201"/>
    </location>
</feature>
<proteinExistence type="predicted"/>
<feature type="transmembrane region" description="Helical" evidence="8">
    <location>
        <begin position="308"/>
        <end position="326"/>
    </location>
</feature>
<keyword evidence="11" id="KW-1185">Reference proteome</keyword>
<feature type="transmembrane region" description="Helical" evidence="8">
    <location>
        <begin position="397"/>
        <end position="417"/>
    </location>
</feature>
<feature type="transmembrane region" description="Helical" evidence="8">
    <location>
        <begin position="12"/>
        <end position="34"/>
    </location>
</feature>
<evidence type="ECO:0000259" key="9">
    <source>
        <dbReference type="Pfam" id="PF13231"/>
    </source>
</evidence>
<dbReference type="PANTHER" id="PTHR33908">
    <property type="entry name" value="MANNOSYLTRANSFERASE YKCB-RELATED"/>
    <property type="match status" value="1"/>
</dbReference>
<keyword evidence="7 8" id="KW-0472">Membrane</keyword>
<feature type="transmembrane region" description="Helical" evidence="8">
    <location>
        <begin position="424"/>
        <end position="447"/>
    </location>
</feature>
<feature type="transmembrane region" description="Helical" evidence="8">
    <location>
        <begin position="145"/>
        <end position="163"/>
    </location>
</feature>
<keyword evidence="6 8" id="KW-1133">Transmembrane helix</keyword>
<feature type="domain" description="Glycosyltransferase RgtA/B/C/D-like" evidence="9">
    <location>
        <begin position="70"/>
        <end position="231"/>
    </location>
</feature>
<evidence type="ECO:0000256" key="1">
    <source>
        <dbReference type="ARBA" id="ARBA00004651"/>
    </source>
</evidence>
<keyword evidence="3" id="KW-0328">Glycosyltransferase</keyword>
<dbReference type="InterPro" id="IPR038731">
    <property type="entry name" value="RgtA/B/C-like"/>
</dbReference>
<evidence type="ECO:0000313" key="10">
    <source>
        <dbReference type="EMBL" id="GGB59104.1"/>
    </source>
</evidence>
<dbReference type="PANTHER" id="PTHR33908:SF3">
    <property type="entry name" value="UNDECAPRENYL PHOSPHATE-ALPHA-4-AMINO-4-DEOXY-L-ARABINOSE ARABINOSYL TRANSFERASE"/>
    <property type="match status" value="1"/>
</dbReference>
<dbReference type="GO" id="GO:0016740">
    <property type="term" value="F:transferase activity"/>
    <property type="evidence" value="ECO:0007669"/>
    <property type="project" value="UniProtKB-KW"/>
</dbReference>
<feature type="transmembrane region" description="Helical" evidence="8">
    <location>
        <begin position="364"/>
        <end position="382"/>
    </location>
</feature>
<feature type="transmembrane region" description="Helical" evidence="8">
    <location>
        <begin position="76"/>
        <end position="109"/>
    </location>
</feature>
<organism evidence="10 11">
    <name type="scientific">Shewanella inventionis</name>
    <dbReference type="NCBI Taxonomy" id="1738770"/>
    <lineage>
        <taxon>Bacteria</taxon>
        <taxon>Pseudomonadati</taxon>
        <taxon>Pseudomonadota</taxon>
        <taxon>Gammaproteobacteria</taxon>
        <taxon>Alteromonadales</taxon>
        <taxon>Shewanellaceae</taxon>
        <taxon>Shewanella</taxon>
    </lineage>
</organism>
<dbReference type="RefSeq" id="WP_188739182.1">
    <property type="nucleotide sequence ID" value="NZ_BMII01000015.1"/>
</dbReference>
<feature type="transmembrane region" description="Helical" evidence="8">
    <location>
        <begin position="273"/>
        <end position="296"/>
    </location>
</feature>
<dbReference type="Pfam" id="PF13231">
    <property type="entry name" value="PMT_2"/>
    <property type="match status" value="1"/>
</dbReference>
<keyword evidence="5 8" id="KW-0812">Transmembrane</keyword>
<dbReference type="InterPro" id="IPR050297">
    <property type="entry name" value="LipidA_mod_glycosyltrf_83"/>
</dbReference>
<sequence length="573" mass="65535">MKNIIKTFEQDDYYAVLKILLAFAAVIILLGIGIRSPWPADEPRFVEVAREMVATGNWLFPMRGGEFYPDKPPVFMWSIALFYSLIGNLKLAFLLPNAICGLITLFLVYDLGAKLHSVRVGRNAALLLLITPQFLIQAKAAQIDAMVMCWITIGCYGFIRHFILGPNWRWYFISWAFMALGIITKGVGFLPVLMFIPIIAYRLANKDYFKGRLTFACWLGFVPFFLVLAAWFVPMMITVAEQATPELIQYKNNILFKQTGERYANAWHHLEPWYYFIVSVIPVMWFPLPILLLSSLKHVYHKLKTDPVLMILFAWVVLVVCFFSISPGKRGVYVLPALPMLSLFTTIAYHEVKLPLWFNRISKSILWLIAIVLVVAGIGLLTGHKKLVKPLTAYPEMIPWAAGLAFILAAIWLVSLWRLRSKNAFFNLGMVIVASWLIVSTLGYWLAEPLRTPKHVIEEVENTLGQHGERGELGLVKFKEQFLLFSQLPITHFSYLATDEEEERNAWLWMGEKAGRFILVPDDANLTCFDVSNGQDMGYAHRQHWLLLSAKQMAENCQAPKVIKRFSVPREAY</sequence>
<reference evidence="11" key="1">
    <citation type="journal article" date="2019" name="Int. J. Syst. Evol. Microbiol.">
        <title>The Global Catalogue of Microorganisms (GCM) 10K type strain sequencing project: providing services to taxonomists for standard genome sequencing and annotation.</title>
        <authorList>
            <consortium name="The Broad Institute Genomics Platform"/>
            <consortium name="The Broad Institute Genome Sequencing Center for Infectious Disease"/>
            <person name="Wu L."/>
            <person name="Ma J."/>
        </authorList>
    </citation>
    <scope>NUCLEOTIDE SEQUENCE [LARGE SCALE GENOMIC DNA]</scope>
    <source>
        <strain evidence="11">CGMCC 1.15339</strain>
    </source>
</reference>
<evidence type="ECO:0000256" key="3">
    <source>
        <dbReference type="ARBA" id="ARBA00022676"/>
    </source>
</evidence>
<protein>
    <submittedName>
        <fullName evidence="10">Glycosyl transferase</fullName>
    </submittedName>
</protein>
<dbReference type="EMBL" id="BMII01000015">
    <property type="protein sequence ID" value="GGB59104.1"/>
    <property type="molecule type" value="Genomic_DNA"/>
</dbReference>
<evidence type="ECO:0000256" key="8">
    <source>
        <dbReference type="SAM" id="Phobius"/>
    </source>
</evidence>
<name>A0ABQ1J593_9GAMM</name>
<evidence type="ECO:0000256" key="6">
    <source>
        <dbReference type="ARBA" id="ARBA00022989"/>
    </source>
</evidence>
<keyword evidence="2" id="KW-1003">Cell membrane</keyword>
<comment type="subcellular location">
    <subcellularLocation>
        <location evidence="1">Cell membrane</location>
        <topology evidence="1">Multi-pass membrane protein</topology>
    </subcellularLocation>
</comment>
<feature type="transmembrane region" description="Helical" evidence="8">
    <location>
        <begin position="332"/>
        <end position="352"/>
    </location>
</feature>
<comment type="caution">
    <text evidence="10">The sequence shown here is derived from an EMBL/GenBank/DDBJ whole genome shotgun (WGS) entry which is preliminary data.</text>
</comment>
<dbReference type="Proteomes" id="UP000617555">
    <property type="component" value="Unassembled WGS sequence"/>
</dbReference>
<evidence type="ECO:0000256" key="7">
    <source>
        <dbReference type="ARBA" id="ARBA00023136"/>
    </source>
</evidence>